<evidence type="ECO:0000256" key="2">
    <source>
        <dbReference type="SAM" id="MobiDB-lite"/>
    </source>
</evidence>
<evidence type="ECO:0000313" key="5">
    <source>
        <dbReference type="Proteomes" id="UP000265100"/>
    </source>
</evidence>
<feature type="compositionally biased region" description="Basic and acidic residues" evidence="2">
    <location>
        <begin position="423"/>
        <end position="452"/>
    </location>
</feature>
<feature type="region of interest" description="Disordered" evidence="2">
    <location>
        <begin position="693"/>
        <end position="724"/>
    </location>
</feature>
<feature type="region of interest" description="Disordered" evidence="2">
    <location>
        <begin position="520"/>
        <end position="572"/>
    </location>
</feature>
<feature type="compositionally biased region" description="Basic and acidic residues" evidence="2">
    <location>
        <begin position="89"/>
        <end position="111"/>
    </location>
</feature>
<organism evidence="4 5">
    <name type="scientific">Astatotilapia calliptera</name>
    <name type="common">Eastern happy</name>
    <name type="synonym">Chromis callipterus</name>
    <dbReference type="NCBI Taxonomy" id="8154"/>
    <lineage>
        <taxon>Eukaryota</taxon>
        <taxon>Metazoa</taxon>
        <taxon>Chordata</taxon>
        <taxon>Craniata</taxon>
        <taxon>Vertebrata</taxon>
        <taxon>Euteleostomi</taxon>
        <taxon>Actinopterygii</taxon>
        <taxon>Neopterygii</taxon>
        <taxon>Teleostei</taxon>
        <taxon>Neoteleostei</taxon>
        <taxon>Acanthomorphata</taxon>
        <taxon>Ovalentaria</taxon>
        <taxon>Cichlomorphae</taxon>
        <taxon>Cichliformes</taxon>
        <taxon>Cichlidae</taxon>
        <taxon>African cichlids</taxon>
        <taxon>Pseudocrenilabrinae</taxon>
        <taxon>Haplochromini</taxon>
        <taxon>Astatotilapia</taxon>
    </lineage>
</organism>
<dbReference type="PANTHER" id="PTHR16181:SF29">
    <property type="entry name" value="PROTEIN FAM83A-RELATED"/>
    <property type="match status" value="1"/>
</dbReference>
<accession>A0A3P8QU59</accession>
<feature type="compositionally biased region" description="Polar residues" evidence="2">
    <location>
        <begin position="114"/>
        <end position="124"/>
    </location>
</feature>
<feature type="region of interest" description="Disordered" evidence="2">
    <location>
        <begin position="374"/>
        <end position="403"/>
    </location>
</feature>
<dbReference type="SUPFAM" id="SSF56024">
    <property type="entry name" value="Phospholipase D/nuclease"/>
    <property type="match status" value="1"/>
</dbReference>
<dbReference type="Proteomes" id="UP000265100">
    <property type="component" value="Chromosome 11"/>
</dbReference>
<evidence type="ECO:0000259" key="3">
    <source>
        <dbReference type="Pfam" id="PF07894"/>
    </source>
</evidence>
<reference evidence="4" key="3">
    <citation type="submission" date="2025-09" db="UniProtKB">
        <authorList>
            <consortium name="Ensembl"/>
        </authorList>
    </citation>
    <scope>IDENTIFICATION</scope>
</reference>
<dbReference type="Ensembl" id="ENSACLT00000033218.2">
    <property type="protein sequence ID" value="ENSACLP00000032452.2"/>
    <property type="gene ID" value="ENSACLG00000022018.2"/>
</dbReference>
<feature type="domain" description="Scaffolding anchor of CK1" evidence="3">
    <location>
        <begin position="40"/>
        <end position="318"/>
    </location>
</feature>
<dbReference type="Gene3D" id="3.30.870.10">
    <property type="entry name" value="Endonuclease Chain A"/>
    <property type="match status" value="1"/>
</dbReference>
<reference evidence="4" key="1">
    <citation type="submission" date="2018-05" db="EMBL/GenBank/DDBJ databases">
        <authorList>
            <person name="Datahose"/>
        </authorList>
    </citation>
    <scope>NUCLEOTIDE SEQUENCE</scope>
</reference>
<feature type="compositionally biased region" description="Polar residues" evidence="2">
    <location>
        <begin position="521"/>
        <end position="548"/>
    </location>
</feature>
<dbReference type="GO" id="GO:0007173">
    <property type="term" value="P:epidermal growth factor receptor signaling pathway"/>
    <property type="evidence" value="ECO:0007669"/>
    <property type="project" value="TreeGrafter"/>
</dbReference>
<feature type="compositionally biased region" description="Polar residues" evidence="2">
    <location>
        <begin position="711"/>
        <end position="724"/>
    </location>
</feature>
<evidence type="ECO:0000313" key="4">
    <source>
        <dbReference type="Ensembl" id="ENSACLP00000032452.2"/>
    </source>
</evidence>
<feature type="compositionally biased region" description="Basic and acidic residues" evidence="2">
    <location>
        <begin position="551"/>
        <end position="561"/>
    </location>
</feature>
<proteinExistence type="inferred from homology"/>
<feature type="region of interest" description="Disordered" evidence="2">
    <location>
        <begin position="89"/>
        <end position="124"/>
    </location>
</feature>
<reference evidence="4" key="2">
    <citation type="submission" date="2025-08" db="UniProtKB">
        <authorList>
            <consortium name="Ensembl"/>
        </authorList>
    </citation>
    <scope>IDENTIFICATION</scope>
</reference>
<comment type="similarity">
    <text evidence="1">Belongs to the FAM83 family.</text>
</comment>
<sequence>MDASNSVSALWYRTSKPLGKVRRRLQDLRIPSSSYNFISSSSTVDLSHNESARLAADCLLSRGLEDYHEVLRAEGEVDFLSEPEKNYILKNGRDSHTDDPSEQHDDGKELESLSAGSNSPTQCSEVSADSDCTLAESGQCQLKDVKSSGPVLVKQMIQVFFPSDCRAAGMKDLVRQFIRKAKLALAIVVDSFSDVELLCDLLEASKKRNVSVHLLLDQLNLNLFVSMWQDLKLDSKNFPKLSVHSVYGQTYCAKTGRKLKGQIAESFIISDWTEVLTGSYSFSWLSWQVHRSLAVLLKGSAVTCFLQEFHRLHSSSKPVTGFVTFITVPHTLCRHATSHAALHSDTGISKQTSNQTGLQWDWNKDAENTQTKAAGTVLHKPQSPALVSSRGDNQPQHRADTGTQIQRKPLQLYPKPLIQPEMEREVQSKSVEKPKYTMESGHTRHNEKEKSEYQIQSHLNLPDHTHYISTTAEKNAAIQESDPLHTVSPTHRQHRTVLCETPLKNSNLDPADVATEGLFFQQRNRNTNPLRTAADLNTQRGQRSSSHSFKPKPELQHDNPKLHPPPTTQHKQANTTHQFLFTPLRGHTPGVQTKFSFLETRRQAQPQRYYQPQLQPQTIKELPASTGAHLRPQLQKDPKLFLPGTAAQINLQSHAFQQPNPLWRLNWSPQNHPMERHSSFRTPHRMGQMAGWGPLQSSMNTPLRRSKSMNERQTAGFSLNRTFS</sequence>
<dbReference type="Bgee" id="ENSACLG00000022018">
    <property type="expression patterns" value="Expressed in camera-type eye and 1 other cell type or tissue"/>
</dbReference>
<evidence type="ECO:0000256" key="1">
    <source>
        <dbReference type="ARBA" id="ARBA00006937"/>
    </source>
</evidence>
<dbReference type="GO" id="GO:0019901">
    <property type="term" value="F:protein kinase binding"/>
    <property type="evidence" value="ECO:0007669"/>
    <property type="project" value="TreeGrafter"/>
</dbReference>
<gene>
    <name evidence="4" type="primary">POLN</name>
</gene>
<dbReference type="GeneTree" id="ENSGT00940000160768"/>
<dbReference type="AlphaFoldDB" id="A0A3P8QU59"/>
<protein>
    <recommendedName>
        <fullName evidence="3">Scaffolding anchor of CK1 domain-containing protein</fullName>
    </recommendedName>
</protein>
<dbReference type="PANTHER" id="PTHR16181">
    <property type="entry name" value="PROTEIN FAM83A-RELATED"/>
    <property type="match status" value="1"/>
</dbReference>
<name>A0A3P8QU59_ASTCA</name>
<keyword evidence="5" id="KW-1185">Reference proteome</keyword>
<dbReference type="InterPro" id="IPR050944">
    <property type="entry name" value="FAM83"/>
</dbReference>
<dbReference type="InterPro" id="IPR012461">
    <property type="entry name" value="SACK1"/>
</dbReference>
<feature type="region of interest" description="Disordered" evidence="2">
    <location>
        <begin position="423"/>
        <end position="454"/>
    </location>
</feature>
<dbReference type="Pfam" id="PF07894">
    <property type="entry name" value="SACK1"/>
    <property type="match status" value="1"/>
</dbReference>